<sequence length="110" mass="12025">MGSSKKYQVDGDLIEGKIWVIAGITICAPLRSISMKKVNDEDDESSNSGSTTPTAKESRLPEKFPCPPPPRKLRPVSSCQNNGDIVYFTSPELDSLFEQFANAERAKSSS</sequence>
<dbReference type="GO" id="GO:0004860">
    <property type="term" value="F:protein kinase inhibitor activity"/>
    <property type="evidence" value="ECO:0007669"/>
    <property type="project" value="UniProtKB-KW"/>
</dbReference>
<evidence type="ECO:0000313" key="4">
    <source>
        <dbReference type="EMBL" id="KVI09195.1"/>
    </source>
</evidence>
<evidence type="ECO:0000256" key="1">
    <source>
        <dbReference type="ARBA" id="ARBA00023013"/>
    </source>
</evidence>
<dbReference type="GO" id="GO:0032875">
    <property type="term" value="P:regulation of DNA endoreduplication"/>
    <property type="evidence" value="ECO:0007669"/>
    <property type="project" value="InterPro"/>
</dbReference>
<evidence type="ECO:0008006" key="6">
    <source>
        <dbReference type="Google" id="ProtNLM"/>
    </source>
</evidence>
<keyword evidence="2" id="KW-0131">Cell cycle</keyword>
<keyword evidence="1" id="KW-0649">Protein kinase inhibitor</keyword>
<evidence type="ECO:0000256" key="3">
    <source>
        <dbReference type="SAM" id="MobiDB-lite"/>
    </source>
</evidence>
<dbReference type="Gramene" id="KVI09195">
    <property type="protein sequence ID" value="KVI09195"/>
    <property type="gene ID" value="Ccrd_012448"/>
</dbReference>
<dbReference type="PANTHER" id="PTHR33142:SF48">
    <property type="entry name" value="CYCLIN-DEPENDENT PROTEIN KINASE INHIBITOR SMR15"/>
    <property type="match status" value="1"/>
</dbReference>
<name>A0A118K5K4_CYNCS</name>
<dbReference type="EMBL" id="LEKV01001069">
    <property type="protein sequence ID" value="KVI09195.1"/>
    <property type="molecule type" value="Genomic_DNA"/>
</dbReference>
<evidence type="ECO:0000313" key="5">
    <source>
        <dbReference type="Proteomes" id="UP000243975"/>
    </source>
</evidence>
<dbReference type="InterPro" id="IPR040389">
    <property type="entry name" value="SMR"/>
</dbReference>
<accession>A0A118K5K4</accession>
<dbReference type="OMA" id="FIIHHVQ"/>
<keyword evidence="5" id="KW-1185">Reference proteome</keyword>
<feature type="region of interest" description="Disordered" evidence="3">
    <location>
        <begin position="38"/>
        <end position="77"/>
    </location>
</feature>
<dbReference type="AlphaFoldDB" id="A0A118K5K4"/>
<dbReference type="Proteomes" id="UP000243975">
    <property type="component" value="Unassembled WGS sequence"/>
</dbReference>
<gene>
    <name evidence="4" type="ORF">Ccrd_012448</name>
</gene>
<protein>
    <recommendedName>
        <fullName evidence="6">Cyclin-dependent kinase inhibitor</fullName>
    </recommendedName>
</protein>
<evidence type="ECO:0000256" key="2">
    <source>
        <dbReference type="ARBA" id="ARBA00023306"/>
    </source>
</evidence>
<organism evidence="4 5">
    <name type="scientific">Cynara cardunculus var. scolymus</name>
    <name type="common">Globe artichoke</name>
    <name type="synonym">Cynara scolymus</name>
    <dbReference type="NCBI Taxonomy" id="59895"/>
    <lineage>
        <taxon>Eukaryota</taxon>
        <taxon>Viridiplantae</taxon>
        <taxon>Streptophyta</taxon>
        <taxon>Embryophyta</taxon>
        <taxon>Tracheophyta</taxon>
        <taxon>Spermatophyta</taxon>
        <taxon>Magnoliopsida</taxon>
        <taxon>eudicotyledons</taxon>
        <taxon>Gunneridae</taxon>
        <taxon>Pentapetalae</taxon>
        <taxon>asterids</taxon>
        <taxon>campanulids</taxon>
        <taxon>Asterales</taxon>
        <taxon>Asteraceae</taxon>
        <taxon>Carduoideae</taxon>
        <taxon>Cardueae</taxon>
        <taxon>Carduinae</taxon>
        <taxon>Cynara</taxon>
    </lineage>
</organism>
<dbReference type="PANTHER" id="PTHR33142">
    <property type="entry name" value="CYCLIN-DEPENDENT PROTEIN KINASE INHIBITOR SMR13"/>
    <property type="match status" value="1"/>
</dbReference>
<proteinExistence type="predicted"/>
<dbReference type="OrthoDB" id="1302889at2759"/>
<comment type="caution">
    <text evidence="4">The sequence shown here is derived from an EMBL/GenBank/DDBJ whole genome shotgun (WGS) entry which is preliminary data.</text>
</comment>
<reference evidence="4 5" key="1">
    <citation type="journal article" date="2016" name="Sci. Rep.">
        <title>The genome sequence of the outbreeding globe artichoke constructed de novo incorporating a phase-aware low-pass sequencing strategy of F1 progeny.</title>
        <authorList>
            <person name="Scaglione D."/>
            <person name="Reyes-Chin-Wo S."/>
            <person name="Acquadro A."/>
            <person name="Froenicke L."/>
            <person name="Portis E."/>
            <person name="Beitel C."/>
            <person name="Tirone M."/>
            <person name="Mauro R."/>
            <person name="Lo Monaco A."/>
            <person name="Mauromicale G."/>
            <person name="Faccioli P."/>
            <person name="Cattivelli L."/>
            <person name="Rieseberg L."/>
            <person name="Michelmore R."/>
            <person name="Lanteri S."/>
        </authorList>
    </citation>
    <scope>NUCLEOTIDE SEQUENCE [LARGE SCALE GENOMIC DNA]</scope>
    <source>
        <strain evidence="4">2C</strain>
    </source>
</reference>